<dbReference type="AlphaFoldDB" id="A0A2K3KCP8"/>
<name>A0A2K3KCP8_TRIPR</name>
<sequence length="34" mass="3763">MATVLTQWNHPDVEGAGRQVSGTLFHIQPVSEEK</sequence>
<proteinExistence type="predicted"/>
<gene>
    <name evidence="1" type="ORF">L195_g061941</name>
</gene>
<reference evidence="1 2" key="1">
    <citation type="journal article" date="2014" name="Am. J. Bot.">
        <title>Genome assembly and annotation for red clover (Trifolium pratense; Fabaceae).</title>
        <authorList>
            <person name="Istvanek J."/>
            <person name="Jaros M."/>
            <person name="Krenek A."/>
            <person name="Repkova J."/>
        </authorList>
    </citation>
    <scope>NUCLEOTIDE SEQUENCE [LARGE SCALE GENOMIC DNA]</scope>
    <source>
        <strain evidence="2">cv. Tatra</strain>
        <tissue evidence="1">Young leaves</tissue>
    </source>
</reference>
<dbReference type="EMBL" id="ASHM01161671">
    <property type="protein sequence ID" value="PNX64077.1"/>
    <property type="molecule type" value="Genomic_DNA"/>
</dbReference>
<evidence type="ECO:0000313" key="1">
    <source>
        <dbReference type="EMBL" id="PNX64077.1"/>
    </source>
</evidence>
<organism evidence="1 2">
    <name type="scientific">Trifolium pratense</name>
    <name type="common">Red clover</name>
    <dbReference type="NCBI Taxonomy" id="57577"/>
    <lineage>
        <taxon>Eukaryota</taxon>
        <taxon>Viridiplantae</taxon>
        <taxon>Streptophyta</taxon>
        <taxon>Embryophyta</taxon>
        <taxon>Tracheophyta</taxon>
        <taxon>Spermatophyta</taxon>
        <taxon>Magnoliopsida</taxon>
        <taxon>eudicotyledons</taxon>
        <taxon>Gunneridae</taxon>
        <taxon>Pentapetalae</taxon>
        <taxon>rosids</taxon>
        <taxon>fabids</taxon>
        <taxon>Fabales</taxon>
        <taxon>Fabaceae</taxon>
        <taxon>Papilionoideae</taxon>
        <taxon>50 kb inversion clade</taxon>
        <taxon>NPAAA clade</taxon>
        <taxon>Hologalegina</taxon>
        <taxon>IRL clade</taxon>
        <taxon>Trifolieae</taxon>
        <taxon>Trifolium</taxon>
    </lineage>
</organism>
<comment type="caution">
    <text evidence="1">The sequence shown here is derived from an EMBL/GenBank/DDBJ whole genome shotgun (WGS) entry which is preliminary data.</text>
</comment>
<protein>
    <submittedName>
        <fullName evidence="1">Uncharacterized protein</fullName>
    </submittedName>
</protein>
<reference evidence="1 2" key="2">
    <citation type="journal article" date="2017" name="Front. Plant Sci.">
        <title>Gene Classification and Mining of Molecular Markers Useful in Red Clover (Trifolium pratense) Breeding.</title>
        <authorList>
            <person name="Istvanek J."/>
            <person name="Dluhosova J."/>
            <person name="Dluhos P."/>
            <person name="Patkova L."/>
            <person name="Nedelnik J."/>
            <person name="Repkova J."/>
        </authorList>
    </citation>
    <scope>NUCLEOTIDE SEQUENCE [LARGE SCALE GENOMIC DNA]</scope>
    <source>
        <strain evidence="2">cv. Tatra</strain>
        <tissue evidence="1">Young leaves</tissue>
    </source>
</reference>
<accession>A0A2K3KCP8</accession>
<dbReference type="Proteomes" id="UP000236291">
    <property type="component" value="Unassembled WGS sequence"/>
</dbReference>
<evidence type="ECO:0000313" key="2">
    <source>
        <dbReference type="Proteomes" id="UP000236291"/>
    </source>
</evidence>
<feature type="non-terminal residue" evidence="1">
    <location>
        <position position="34"/>
    </location>
</feature>